<proteinExistence type="predicted"/>
<accession>H0EZM5</accession>
<reference evidence="1 2" key="1">
    <citation type="journal article" date="2012" name="Eukaryot. Cell">
        <title>Genome sequence of the fungus Glarea lozoyensis: the first genome sequence of a species from the Helotiaceae family.</title>
        <authorList>
            <person name="Youssar L."/>
            <person name="Gruening B.A."/>
            <person name="Erxleben A."/>
            <person name="Guenther S."/>
            <person name="Huettel W."/>
        </authorList>
    </citation>
    <scope>NUCLEOTIDE SEQUENCE [LARGE SCALE GENOMIC DNA]</scope>
    <source>
        <strain evidence="2">ATCC 74030 / MF5533</strain>
    </source>
</reference>
<dbReference type="HOGENOM" id="CLU_2574106_0_0_1"/>
<dbReference type="EMBL" id="AGUE01000295">
    <property type="protein sequence ID" value="EHK96012.1"/>
    <property type="molecule type" value="Genomic_DNA"/>
</dbReference>
<protein>
    <submittedName>
        <fullName evidence="1">Uncharacterized protein</fullName>
    </submittedName>
</protein>
<dbReference type="Proteomes" id="UP000005446">
    <property type="component" value="Unassembled WGS sequence"/>
</dbReference>
<organism evidence="1 2">
    <name type="scientific">Glarea lozoyensis (strain ATCC 74030 / MF5533)</name>
    <dbReference type="NCBI Taxonomy" id="1104152"/>
    <lineage>
        <taxon>Eukaryota</taxon>
        <taxon>Fungi</taxon>
        <taxon>Dikarya</taxon>
        <taxon>Ascomycota</taxon>
        <taxon>Pezizomycotina</taxon>
        <taxon>Leotiomycetes</taxon>
        <taxon>Helotiales</taxon>
        <taxon>Helotiaceae</taxon>
        <taxon>Glarea</taxon>
    </lineage>
</organism>
<evidence type="ECO:0000313" key="2">
    <source>
        <dbReference type="Proteomes" id="UP000005446"/>
    </source>
</evidence>
<evidence type="ECO:0000313" key="1">
    <source>
        <dbReference type="EMBL" id="EHK96012.1"/>
    </source>
</evidence>
<dbReference type="InParanoid" id="H0EZM5"/>
<name>H0EZM5_GLAL7</name>
<comment type="caution">
    <text evidence="1">The sequence shown here is derived from an EMBL/GenBank/DDBJ whole genome shotgun (WGS) entry which is preliminary data.</text>
</comment>
<gene>
    <name evidence="1" type="ORF">M7I_8301</name>
</gene>
<keyword evidence="2" id="KW-1185">Reference proteome</keyword>
<dbReference type="AlphaFoldDB" id="H0EZM5"/>
<sequence length="81" mass="8857">MVSLCLRLPTLNQGCPGLAGLNVSLRAACRHLSQMPGRDLLDTRSRGLRFAHKSVSELTFVSVLKASFGVIMHLEDCVSFK</sequence>